<comment type="caution">
    <text evidence="1">The sequence shown here is derived from an EMBL/GenBank/DDBJ whole genome shotgun (WGS) entry which is preliminary data.</text>
</comment>
<name>A0A7J8N4D4_9ROSI</name>
<dbReference type="EMBL" id="JABEZX010000012">
    <property type="protein sequence ID" value="MBA0571702.1"/>
    <property type="molecule type" value="Genomic_DNA"/>
</dbReference>
<sequence>MRVTIYFDAAFDKRSSRLTSGLVVSKFMGEILASKTVMHNAISSLFVAKALADYKPFN</sequence>
<dbReference type="Proteomes" id="UP000593572">
    <property type="component" value="Unassembled WGS sequence"/>
</dbReference>
<gene>
    <name evidence="1" type="ORF">Golob_002078</name>
</gene>
<reference evidence="1 2" key="1">
    <citation type="journal article" date="2019" name="Genome Biol. Evol.">
        <title>Insights into the evolution of the New World diploid cottons (Gossypium, subgenus Houzingenia) based on genome sequencing.</title>
        <authorList>
            <person name="Grover C.E."/>
            <person name="Arick M.A. 2nd"/>
            <person name="Thrash A."/>
            <person name="Conover J.L."/>
            <person name="Sanders W.S."/>
            <person name="Peterson D.G."/>
            <person name="Frelichowski J.E."/>
            <person name="Scheffler J.A."/>
            <person name="Scheffler B.E."/>
            <person name="Wendel J.F."/>
        </authorList>
    </citation>
    <scope>NUCLEOTIDE SEQUENCE [LARGE SCALE GENOMIC DNA]</scope>
    <source>
        <strain evidence="1">157</strain>
        <tissue evidence="1">Leaf</tissue>
    </source>
</reference>
<protein>
    <recommendedName>
        <fullName evidence="3">RNase H type-1 domain-containing protein</fullName>
    </recommendedName>
</protein>
<proteinExistence type="predicted"/>
<dbReference type="AlphaFoldDB" id="A0A7J8N4D4"/>
<evidence type="ECO:0000313" key="2">
    <source>
        <dbReference type="Proteomes" id="UP000593572"/>
    </source>
</evidence>
<organism evidence="1 2">
    <name type="scientific">Gossypium lobatum</name>
    <dbReference type="NCBI Taxonomy" id="34289"/>
    <lineage>
        <taxon>Eukaryota</taxon>
        <taxon>Viridiplantae</taxon>
        <taxon>Streptophyta</taxon>
        <taxon>Embryophyta</taxon>
        <taxon>Tracheophyta</taxon>
        <taxon>Spermatophyta</taxon>
        <taxon>Magnoliopsida</taxon>
        <taxon>eudicotyledons</taxon>
        <taxon>Gunneridae</taxon>
        <taxon>Pentapetalae</taxon>
        <taxon>rosids</taxon>
        <taxon>malvids</taxon>
        <taxon>Malvales</taxon>
        <taxon>Malvaceae</taxon>
        <taxon>Malvoideae</taxon>
        <taxon>Gossypium</taxon>
    </lineage>
</organism>
<accession>A0A7J8N4D4</accession>
<keyword evidence="2" id="KW-1185">Reference proteome</keyword>
<evidence type="ECO:0008006" key="3">
    <source>
        <dbReference type="Google" id="ProtNLM"/>
    </source>
</evidence>
<evidence type="ECO:0000313" key="1">
    <source>
        <dbReference type="EMBL" id="MBA0571702.1"/>
    </source>
</evidence>